<keyword evidence="8" id="KW-0807">Transducer</keyword>
<dbReference type="PRINTS" id="PR00237">
    <property type="entry name" value="GPCRRHODOPSN"/>
</dbReference>
<feature type="transmembrane region" description="Helical" evidence="9">
    <location>
        <begin position="203"/>
        <end position="227"/>
    </location>
</feature>
<accession>A0AAE1AAD8</accession>
<dbReference type="InterPro" id="IPR000276">
    <property type="entry name" value="GPCR_Rhodpsn"/>
</dbReference>
<evidence type="ECO:0000313" key="12">
    <source>
        <dbReference type="Proteomes" id="UP001283361"/>
    </source>
</evidence>
<comment type="caution">
    <text evidence="11">The sequence shown here is derived from an EMBL/GenBank/DDBJ whole genome shotgun (WGS) entry which is preliminary data.</text>
</comment>
<dbReference type="GO" id="GO:0005886">
    <property type="term" value="C:plasma membrane"/>
    <property type="evidence" value="ECO:0007669"/>
    <property type="project" value="UniProtKB-SubCell"/>
</dbReference>
<keyword evidence="4 9" id="KW-1133">Transmembrane helix</keyword>
<dbReference type="Pfam" id="PF00001">
    <property type="entry name" value="7tm_1"/>
    <property type="match status" value="1"/>
</dbReference>
<keyword evidence="6 9" id="KW-0472">Membrane</keyword>
<organism evidence="11 12">
    <name type="scientific">Elysia crispata</name>
    <name type="common">lettuce slug</name>
    <dbReference type="NCBI Taxonomy" id="231223"/>
    <lineage>
        <taxon>Eukaryota</taxon>
        <taxon>Metazoa</taxon>
        <taxon>Spiralia</taxon>
        <taxon>Lophotrochozoa</taxon>
        <taxon>Mollusca</taxon>
        <taxon>Gastropoda</taxon>
        <taxon>Heterobranchia</taxon>
        <taxon>Euthyneura</taxon>
        <taxon>Panpulmonata</taxon>
        <taxon>Sacoglossa</taxon>
        <taxon>Placobranchoidea</taxon>
        <taxon>Plakobranchidae</taxon>
        <taxon>Elysia</taxon>
    </lineage>
</organism>
<evidence type="ECO:0000256" key="3">
    <source>
        <dbReference type="ARBA" id="ARBA00022692"/>
    </source>
</evidence>
<evidence type="ECO:0000256" key="7">
    <source>
        <dbReference type="ARBA" id="ARBA00023170"/>
    </source>
</evidence>
<dbReference type="Gene3D" id="1.20.1070.10">
    <property type="entry name" value="Rhodopsin 7-helix transmembrane proteins"/>
    <property type="match status" value="1"/>
</dbReference>
<comment type="subcellular location">
    <subcellularLocation>
        <location evidence="1">Cell membrane</location>
        <topology evidence="1">Multi-pass membrane protein</topology>
    </subcellularLocation>
</comment>
<evidence type="ECO:0000256" key="4">
    <source>
        <dbReference type="ARBA" id="ARBA00022989"/>
    </source>
</evidence>
<feature type="transmembrane region" description="Helical" evidence="9">
    <location>
        <begin position="298"/>
        <end position="320"/>
    </location>
</feature>
<name>A0AAE1AAD8_9GAST</name>
<feature type="transmembrane region" description="Helical" evidence="9">
    <location>
        <begin position="257"/>
        <end position="278"/>
    </location>
</feature>
<feature type="transmembrane region" description="Helical" evidence="9">
    <location>
        <begin position="154"/>
        <end position="176"/>
    </location>
</feature>
<keyword evidence="12" id="KW-1185">Reference proteome</keyword>
<reference evidence="11" key="1">
    <citation type="journal article" date="2023" name="G3 (Bethesda)">
        <title>A reference genome for the long-term kleptoplast-retaining sea slug Elysia crispata morphotype clarki.</title>
        <authorList>
            <person name="Eastman K.E."/>
            <person name="Pendleton A.L."/>
            <person name="Shaikh M.A."/>
            <person name="Suttiyut T."/>
            <person name="Ogas R."/>
            <person name="Tomko P."/>
            <person name="Gavelis G."/>
            <person name="Widhalm J.R."/>
            <person name="Wisecaver J.H."/>
        </authorList>
    </citation>
    <scope>NUCLEOTIDE SEQUENCE</scope>
    <source>
        <strain evidence="11">ECLA1</strain>
    </source>
</reference>
<dbReference type="InterPro" id="IPR050569">
    <property type="entry name" value="TAAR"/>
</dbReference>
<keyword evidence="3 9" id="KW-0812">Transmembrane</keyword>
<evidence type="ECO:0000313" key="11">
    <source>
        <dbReference type="EMBL" id="KAK3783636.1"/>
    </source>
</evidence>
<dbReference type="PANTHER" id="PTHR24249">
    <property type="entry name" value="HISTAMINE RECEPTOR-RELATED G-PROTEIN COUPLED RECEPTOR"/>
    <property type="match status" value="1"/>
</dbReference>
<protein>
    <recommendedName>
        <fullName evidence="10">G-protein coupled receptors family 1 profile domain-containing protein</fullName>
    </recommendedName>
</protein>
<proteinExistence type="predicted"/>
<evidence type="ECO:0000256" key="2">
    <source>
        <dbReference type="ARBA" id="ARBA00022475"/>
    </source>
</evidence>
<dbReference type="PROSITE" id="PS50262">
    <property type="entry name" value="G_PROTEIN_RECEP_F1_2"/>
    <property type="match status" value="1"/>
</dbReference>
<evidence type="ECO:0000256" key="6">
    <source>
        <dbReference type="ARBA" id="ARBA00023136"/>
    </source>
</evidence>
<evidence type="ECO:0000256" key="8">
    <source>
        <dbReference type="ARBA" id="ARBA00023224"/>
    </source>
</evidence>
<dbReference type="InterPro" id="IPR017452">
    <property type="entry name" value="GPCR_Rhodpsn_7TM"/>
</dbReference>
<evidence type="ECO:0000256" key="5">
    <source>
        <dbReference type="ARBA" id="ARBA00023040"/>
    </source>
</evidence>
<dbReference type="AlphaFoldDB" id="A0AAE1AAD8"/>
<feature type="transmembrane region" description="Helical" evidence="9">
    <location>
        <begin position="29"/>
        <end position="57"/>
    </location>
</feature>
<feature type="transmembrane region" description="Helical" evidence="9">
    <location>
        <begin position="69"/>
        <end position="92"/>
    </location>
</feature>
<evidence type="ECO:0000259" key="10">
    <source>
        <dbReference type="PROSITE" id="PS50262"/>
    </source>
</evidence>
<gene>
    <name evidence="11" type="ORF">RRG08_063036</name>
</gene>
<keyword evidence="5" id="KW-0297">G-protein coupled receptor</keyword>
<sequence>MDIGPSSVSPEVRMDALGGFIDDATLGHLVLVFGFVLNPVFGVFALGTGVLNIVILAKMDLSRGVNMSLLTLSVSDLTLAVLSCVAFGPNLLLWVGRYVVDGVSMLKVRELILWLSVFPAYVSLVVTTVIAVIRCLCVAFPLSLSTALTVRRQFFSIVISCLVAVSVPVYYCQLYISSFTYRKGTNSSQISSPDRKSMAVFDVFRSALFVTCFSINVFSLFFLTVALRRSSKFRASSGPTTLTTGGKSMRDSQVVKTVILLLVIFVSCNVPLILLSALRQWIPELHRNGRYRNERAVLDLLVGFGVMPDASLKTFVYLYYNKQFKDTAKSVFRFKKN</sequence>
<feature type="domain" description="G-protein coupled receptors family 1 profile" evidence="10">
    <location>
        <begin position="47"/>
        <end position="317"/>
    </location>
</feature>
<evidence type="ECO:0000256" key="1">
    <source>
        <dbReference type="ARBA" id="ARBA00004651"/>
    </source>
</evidence>
<feature type="transmembrane region" description="Helical" evidence="9">
    <location>
        <begin position="112"/>
        <end position="142"/>
    </location>
</feature>
<dbReference type="Proteomes" id="UP001283361">
    <property type="component" value="Unassembled WGS sequence"/>
</dbReference>
<evidence type="ECO:0000256" key="9">
    <source>
        <dbReference type="SAM" id="Phobius"/>
    </source>
</evidence>
<dbReference type="GO" id="GO:0004930">
    <property type="term" value="F:G protein-coupled receptor activity"/>
    <property type="evidence" value="ECO:0007669"/>
    <property type="project" value="UniProtKB-KW"/>
</dbReference>
<keyword evidence="7" id="KW-0675">Receptor</keyword>
<dbReference type="SUPFAM" id="SSF81321">
    <property type="entry name" value="Family A G protein-coupled receptor-like"/>
    <property type="match status" value="1"/>
</dbReference>
<keyword evidence="2" id="KW-1003">Cell membrane</keyword>
<dbReference type="EMBL" id="JAWDGP010002376">
    <property type="protein sequence ID" value="KAK3783636.1"/>
    <property type="molecule type" value="Genomic_DNA"/>
</dbReference>